<protein>
    <submittedName>
        <fullName evidence="3">Uncharacterized protein</fullName>
    </submittedName>
</protein>
<dbReference type="InParanoid" id="A0A0G4EE65"/>
<keyword evidence="2" id="KW-0472">Membrane</keyword>
<reference evidence="3 4" key="1">
    <citation type="submission" date="2014-11" db="EMBL/GenBank/DDBJ databases">
        <authorList>
            <person name="Zhu J."/>
            <person name="Qi W."/>
            <person name="Song R."/>
        </authorList>
    </citation>
    <scope>NUCLEOTIDE SEQUENCE [LARGE SCALE GENOMIC DNA]</scope>
</reference>
<feature type="region of interest" description="Disordered" evidence="1">
    <location>
        <begin position="114"/>
        <end position="266"/>
    </location>
</feature>
<feature type="transmembrane region" description="Helical" evidence="2">
    <location>
        <begin position="48"/>
        <end position="66"/>
    </location>
</feature>
<feature type="compositionally biased region" description="Basic and acidic residues" evidence="1">
    <location>
        <begin position="150"/>
        <end position="160"/>
    </location>
</feature>
<feature type="compositionally biased region" description="Polar residues" evidence="1">
    <location>
        <begin position="161"/>
        <end position="172"/>
    </location>
</feature>
<keyword evidence="4" id="KW-1185">Reference proteome</keyword>
<evidence type="ECO:0000256" key="2">
    <source>
        <dbReference type="SAM" id="Phobius"/>
    </source>
</evidence>
<keyword evidence="2" id="KW-1133">Transmembrane helix</keyword>
<dbReference type="EMBL" id="CDMY01000193">
    <property type="protein sequence ID" value="CEL93848.1"/>
    <property type="molecule type" value="Genomic_DNA"/>
</dbReference>
<dbReference type="VEuPathDB" id="CryptoDB:Vbra_20259"/>
<organism evidence="3 4">
    <name type="scientific">Vitrella brassicaformis (strain CCMP3155)</name>
    <dbReference type="NCBI Taxonomy" id="1169540"/>
    <lineage>
        <taxon>Eukaryota</taxon>
        <taxon>Sar</taxon>
        <taxon>Alveolata</taxon>
        <taxon>Colpodellida</taxon>
        <taxon>Vitrellaceae</taxon>
        <taxon>Vitrella</taxon>
    </lineage>
</organism>
<proteinExistence type="predicted"/>
<evidence type="ECO:0000313" key="3">
    <source>
        <dbReference type="EMBL" id="CEL93848.1"/>
    </source>
</evidence>
<dbReference type="Proteomes" id="UP000041254">
    <property type="component" value="Unassembled WGS sequence"/>
</dbReference>
<sequence>MLIRFLHTYYAAQGEAFLPLSSSPSASPSPQAITSPLVLLSRMTPGQLLRLIITTIGAVVILQFLMPLKIRQIPEHEEPNDHHHRLHEATLFAPMTVAGSELRTLLWKVPNVLRASSTPSPSTRPDRRQRTGRSKASKTALKGQNGQTRTRRESTDDAASRQKTASSKQESGTPAVGQADILAPPEPPRNASDAAPAPERPALIRADEALAAGVHSDNDTAVDETGDDIRDGQGSDDVQGIDKGEGEGGSAVADEAGTEGSVAVAA</sequence>
<accession>A0A0G4EE65</accession>
<gene>
    <name evidence="3" type="ORF">Vbra_20259</name>
</gene>
<evidence type="ECO:0000313" key="4">
    <source>
        <dbReference type="Proteomes" id="UP000041254"/>
    </source>
</evidence>
<keyword evidence="2" id="KW-0812">Transmembrane</keyword>
<name>A0A0G4EE65_VITBC</name>
<dbReference type="AlphaFoldDB" id="A0A0G4EE65"/>
<evidence type="ECO:0000256" key="1">
    <source>
        <dbReference type="SAM" id="MobiDB-lite"/>
    </source>
</evidence>